<evidence type="ECO:0000313" key="11">
    <source>
        <dbReference type="Proteomes" id="UP000019132"/>
    </source>
</evidence>
<dbReference type="VEuPathDB" id="FungiDB:PYU1_G001546"/>
<comment type="similarity">
    <text evidence="1 7">Belongs to the peptidase S8 family.</text>
</comment>
<dbReference type="EC" id="3.4.21.62" evidence="6"/>
<dbReference type="HOGENOM" id="CLU_011263_7_3_1"/>
<dbReference type="PANTHER" id="PTHR43806">
    <property type="entry name" value="PEPTIDASE S8"/>
    <property type="match status" value="1"/>
</dbReference>
<dbReference type="PROSITE" id="PS00138">
    <property type="entry name" value="SUBTILASE_SER"/>
    <property type="match status" value="1"/>
</dbReference>
<dbReference type="InterPro" id="IPR050131">
    <property type="entry name" value="Peptidase_S8_subtilisin-like"/>
</dbReference>
<feature type="domain" description="Peptidase S8/S53" evidence="9">
    <location>
        <begin position="184"/>
        <end position="459"/>
    </location>
</feature>
<dbReference type="SUPFAM" id="SSF52743">
    <property type="entry name" value="Subtilisin-like"/>
    <property type="match status" value="1"/>
</dbReference>
<reference evidence="11" key="1">
    <citation type="journal article" date="2010" name="Genome Biol.">
        <title>Genome sequence of the necrotrophic plant pathogen Pythium ultimum reveals original pathogenicity mechanisms and effector repertoire.</title>
        <authorList>
            <person name="Levesque C.A."/>
            <person name="Brouwer H."/>
            <person name="Cano L."/>
            <person name="Hamilton J.P."/>
            <person name="Holt C."/>
            <person name="Huitema E."/>
            <person name="Raffaele S."/>
            <person name="Robideau G.P."/>
            <person name="Thines M."/>
            <person name="Win J."/>
            <person name="Zerillo M.M."/>
            <person name="Beakes G.W."/>
            <person name="Boore J.L."/>
            <person name="Busam D."/>
            <person name="Dumas B."/>
            <person name="Ferriera S."/>
            <person name="Fuerstenberg S.I."/>
            <person name="Gachon C.M."/>
            <person name="Gaulin E."/>
            <person name="Govers F."/>
            <person name="Grenville-Briggs L."/>
            <person name="Horner N."/>
            <person name="Hostetler J."/>
            <person name="Jiang R.H."/>
            <person name="Johnson J."/>
            <person name="Krajaejun T."/>
            <person name="Lin H."/>
            <person name="Meijer H.J."/>
            <person name="Moore B."/>
            <person name="Morris P."/>
            <person name="Phuntmart V."/>
            <person name="Puiu D."/>
            <person name="Shetty J."/>
            <person name="Stajich J.E."/>
            <person name="Tripathy S."/>
            <person name="Wawra S."/>
            <person name="van West P."/>
            <person name="Whitty B.R."/>
            <person name="Coutinho P.M."/>
            <person name="Henrissat B."/>
            <person name="Martin F."/>
            <person name="Thomas P.D."/>
            <person name="Tyler B.M."/>
            <person name="De Vries R.P."/>
            <person name="Kamoun S."/>
            <person name="Yandell M."/>
            <person name="Tisserat N."/>
            <person name="Buell C.R."/>
        </authorList>
    </citation>
    <scope>NUCLEOTIDE SEQUENCE</scope>
    <source>
        <strain evidence="11">DAOM:BR144</strain>
    </source>
</reference>
<keyword evidence="4 7" id="KW-0720">Serine protease</keyword>
<dbReference type="Proteomes" id="UP000019132">
    <property type="component" value="Unassembled WGS sequence"/>
</dbReference>
<dbReference type="InterPro" id="IPR023828">
    <property type="entry name" value="Peptidase_S8_Ser-AS"/>
</dbReference>
<feature type="active site" description="Charge relay system" evidence="7">
    <location>
        <position position="193"/>
    </location>
</feature>
<protein>
    <recommendedName>
        <fullName evidence="6">subtilisin</fullName>
        <ecNumber evidence="6">3.4.21.62</ecNumber>
    </recommendedName>
</protein>
<dbReference type="GO" id="GO:0006508">
    <property type="term" value="P:proteolysis"/>
    <property type="evidence" value="ECO:0007669"/>
    <property type="project" value="UniProtKB-KW"/>
</dbReference>
<dbReference type="Pfam" id="PF00082">
    <property type="entry name" value="Peptidase_S8"/>
    <property type="match status" value="1"/>
</dbReference>
<sequence>MVLAKFAPIAALTALLAAFVAPSAAALQVHSNVHRALRAQGTVNLIISMKEGTEKVVTSVKESDFADRGQKIASLVDSLERNSQETQKTLTNLLSQEASSTETLFAEYKSFWISNQVYIKGATFELLEKLVVDPSIASIIEEPVAEIPHLIGATAAVNASNLTATEWGLQKIKIPEIWATGNIGQNVVVGTIDSGVIVAHDILKDNFRSSYNWFDPQGGASPYDSGGHGTFTAGILVGSNGVGVAPGATLMTCKGCTADGCVLSDLLACAEFMTCPTDPAGNNKDCSKAPHLVSNSWVYLSNDNSYQAAVNVWHAAGIIPIFAIGNNGDFGCDFTRSPGDLPNVIGVGATDSDDLLAPFSSKGPGVKGQVKPDISAPGVSIYSAWGTNETSYRTASGTSAATPHVAGVVALLLNAKPGLNYEQVKNALISTADTDLKLTGESCGTTPDGTFPNNNYGYGRVNAVRVLNA</sequence>
<evidence type="ECO:0000313" key="10">
    <source>
        <dbReference type="EnsemblProtists" id="PYU1_T001546"/>
    </source>
</evidence>
<dbReference type="GO" id="GO:0004252">
    <property type="term" value="F:serine-type endopeptidase activity"/>
    <property type="evidence" value="ECO:0007669"/>
    <property type="project" value="UniProtKB-UniRule"/>
</dbReference>
<name>K3W9A5_GLOUD</name>
<evidence type="ECO:0000259" key="9">
    <source>
        <dbReference type="Pfam" id="PF00082"/>
    </source>
</evidence>
<organism evidence="10 11">
    <name type="scientific">Globisporangium ultimum (strain ATCC 200006 / CBS 805.95 / DAOM BR144)</name>
    <name type="common">Pythium ultimum</name>
    <dbReference type="NCBI Taxonomy" id="431595"/>
    <lineage>
        <taxon>Eukaryota</taxon>
        <taxon>Sar</taxon>
        <taxon>Stramenopiles</taxon>
        <taxon>Oomycota</taxon>
        <taxon>Peronosporomycetes</taxon>
        <taxon>Pythiales</taxon>
        <taxon>Pythiaceae</taxon>
        <taxon>Globisporangium</taxon>
    </lineage>
</organism>
<dbReference type="Gene3D" id="3.40.50.200">
    <property type="entry name" value="Peptidase S8/S53 domain"/>
    <property type="match status" value="1"/>
</dbReference>
<dbReference type="InterPro" id="IPR000209">
    <property type="entry name" value="Peptidase_S8/S53_dom"/>
</dbReference>
<keyword evidence="11" id="KW-1185">Reference proteome</keyword>
<keyword evidence="8" id="KW-0732">Signal</keyword>
<evidence type="ECO:0000256" key="2">
    <source>
        <dbReference type="ARBA" id="ARBA00022670"/>
    </source>
</evidence>
<dbReference type="InterPro" id="IPR036852">
    <property type="entry name" value="Peptidase_S8/S53_dom_sf"/>
</dbReference>
<keyword evidence="2 7" id="KW-0645">Protease</keyword>
<feature type="active site" description="Charge relay system" evidence="7">
    <location>
        <position position="228"/>
    </location>
</feature>
<evidence type="ECO:0000256" key="6">
    <source>
        <dbReference type="ARBA" id="ARBA00023619"/>
    </source>
</evidence>
<dbReference type="EMBL" id="GL376626">
    <property type="status" value="NOT_ANNOTATED_CDS"/>
    <property type="molecule type" value="Genomic_DNA"/>
</dbReference>
<dbReference type="InParanoid" id="K3W9A5"/>
<evidence type="ECO:0000256" key="4">
    <source>
        <dbReference type="ARBA" id="ARBA00022825"/>
    </source>
</evidence>
<dbReference type="PANTHER" id="PTHR43806:SF67">
    <property type="entry name" value="EGF-LIKE DOMAIN-CONTAINING PROTEIN"/>
    <property type="match status" value="1"/>
</dbReference>
<dbReference type="STRING" id="431595.K3W9A5"/>
<comment type="catalytic activity">
    <reaction evidence="5">
        <text>Hydrolysis of proteins with broad specificity for peptide bonds, and a preference for a large uncharged residue in P1. Hydrolyzes peptide amides.</text>
        <dbReference type="EC" id="3.4.21.62"/>
    </reaction>
</comment>
<dbReference type="PROSITE" id="PS51892">
    <property type="entry name" value="SUBTILASE"/>
    <property type="match status" value="1"/>
</dbReference>
<evidence type="ECO:0000256" key="3">
    <source>
        <dbReference type="ARBA" id="ARBA00022801"/>
    </source>
</evidence>
<keyword evidence="3 7" id="KW-0378">Hydrolase</keyword>
<reference evidence="10" key="3">
    <citation type="submission" date="2015-02" db="UniProtKB">
        <authorList>
            <consortium name="EnsemblProtists"/>
        </authorList>
    </citation>
    <scope>IDENTIFICATION</scope>
    <source>
        <strain evidence="10">DAOM BR144</strain>
    </source>
</reference>
<reference evidence="11" key="2">
    <citation type="submission" date="2010-04" db="EMBL/GenBank/DDBJ databases">
        <authorList>
            <person name="Buell R."/>
            <person name="Hamilton J."/>
            <person name="Hostetler J."/>
        </authorList>
    </citation>
    <scope>NUCLEOTIDE SEQUENCE [LARGE SCALE GENOMIC DNA]</scope>
    <source>
        <strain evidence="11">DAOM:BR144</strain>
    </source>
</reference>
<dbReference type="InterPro" id="IPR015500">
    <property type="entry name" value="Peptidase_S8_subtilisin-rel"/>
</dbReference>
<dbReference type="eggNOG" id="KOG1153">
    <property type="taxonomic scope" value="Eukaryota"/>
</dbReference>
<dbReference type="PRINTS" id="PR00723">
    <property type="entry name" value="SUBTILISIN"/>
</dbReference>
<feature type="signal peptide" evidence="8">
    <location>
        <begin position="1"/>
        <end position="26"/>
    </location>
</feature>
<feature type="chain" id="PRO_5003867507" description="subtilisin" evidence="8">
    <location>
        <begin position="27"/>
        <end position="469"/>
    </location>
</feature>
<evidence type="ECO:0000256" key="8">
    <source>
        <dbReference type="SAM" id="SignalP"/>
    </source>
</evidence>
<accession>K3W9A5</accession>
<proteinExistence type="inferred from homology"/>
<evidence type="ECO:0000256" key="1">
    <source>
        <dbReference type="ARBA" id="ARBA00011073"/>
    </source>
</evidence>
<dbReference type="OMA" id="GINHAVK"/>
<evidence type="ECO:0000256" key="5">
    <source>
        <dbReference type="ARBA" id="ARBA00023529"/>
    </source>
</evidence>
<feature type="active site" description="Charge relay system" evidence="7">
    <location>
        <position position="399"/>
    </location>
</feature>
<evidence type="ECO:0000256" key="7">
    <source>
        <dbReference type="PROSITE-ProRule" id="PRU01240"/>
    </source>
</evidence>
<dbReference type="AlphaFoldDB" id="K3W9A5"/>
<dbReference type="EnsemblProtists" id="PYU1_T001546">
    <property type="protein sequence ID" value="PYU1_T001546"/>
    <property type="gene ID" value="PYU1_G001546"/>
</dbReference>